<organism evidence="1 2">
    <name type="scientific">Pyrenophora teres f. teres</name>
    <dbReference type="NCBI Taxonomy" id="97479"/>
    <lineage>
        <taxon>Eukaryota</taxon>
        <taxon>Fungi</taxon>
        <taxon>Dikarya</taxon>
        <taxon>Ascomycota</taxon>
        <taxon>Pezizomycotina</taxon>
        <taxon>Dothideomycetes</taxon>
        <taxon>Pleosporomycetidae</taxon>
        <taxon>Pleosporales</taxon>
        <taxon>Pleosporineae</taxon>
        <taxon>Pleosporaceae</taxon>
        <taxon>Pyrenophora</taxon>
    </lineage>
</organism>
<protein>
    <submittedName>
        <fullName evidence="1">Uncharacterized protein</fullName>
    </submittedName>
</protein>
<dbReference type="AlphaFoldDB" id="A0A6S6WD86"/>
<evidence type="ECO:0000313" key="1">
    <source>
        <dbReference type="EMBL" id="CAE7209234.1"/>
    </source>
</evidence>
<dbReference type="Proteomes" id="UP000472372">
    <property type="component" value="Chromosome 10"/>
</dbReference>
<name>A0A6S6WD86_9PLEO</name>
<evidence type="ECO:0000313" key="2">
    <source>
        <dbReference type="Proteomes" id="UP000472372"/>
    </source>
</evidence>
<dbReference type="EMBL" id="HG992986">
    <property type="protein sequence ID" value="CAE7209234.1"/>
    <property type="molecule type" value="Genomic_DNA"/>
</dbReference>
<proteinExistence type="predicted"/>
<gene>
    <name evidence="1" type="ORF">PTTW11_09886</name>
</gene>
<reference evidence="1" key="1">
    <citation type="submission" date="2021-02" db="EMBL/GenBank/DDBJ databases">
        <authorList>
            <person name="Syme A R."/>
            <person name="Syme A R."/>
            <person name="Moolhuijzen P."/>
        </authorList>
    </citation>
    <scope>NUCLEOTIDE SEQUENCE</scope>
    <source>
        <strain evidence="1">W1-1</strain>
    </source>
</reference>
<accession>A0A6S6WD86</accession>
<sequence length="84" mass="9660">MAFDVGKVQRANPDRDFRNVKENTIETVEGRGQIIEWRKSMVTVYEKDNEGKQKGTALYDHLEGQLKVEIGWELYIAGGKFVEV</sequence>